<protein>
    <recommendedName>
        <fullName evidence="4">WD40 repeat protein</fullName>
    </recommendedName>
</protein>
<proteinExistence type="predicted"/>
<evidence type="ECO:0000256" key="1">
    <source>
        <dbReference type="SAM" id="MobiDB-lite"/>
    </source>
</evidence>
<gene>
    <name evidence="2" type="ORF">EV199_3148</name>
</gene>
<feature type="region of interest" description="Disordered" evidence="1">
    <location>
        <begin position="672"/>
        <end position="704"/>
    </location>
</feature>
<organism evidence="2 3">
    <name type="scientific">Pseudobacter ginsenosidimutans</name>
    <dbReference type="NCBI Taxonomy" id="661488"/>
    <lineage>
        <taxon>Bacteria</taxon>
        <taxon>Pseudomonadati</taxon>
        <taxon>Bacteroidota</taxon>
        <taxon>Chitinophagia</taxon>
        <taxon>Chitinophagales</taxon>
        <taxon>Chitinophagaceae</taxon>
        <taxon>Pseudobacter</taxon>
    </lineage>
</organism>
<dbReference type="AlphaFoldDB" id="A0A4Q7MR78"/>
<dbReference type="Proteomes" id="UP000293874">
    <property type="component" value="Unassembled WGS sequence"/>
</dbReference>
<dbReference type="InterPro" id="IPR011042">
    <property type="entry name" value="6-blade_b-propeller_TolB-like"/>
</dbReference>
<evidence type="ECO:0000313" key="3">
    <source>
        <dbReference type="Proteomes" id="UP000293874"/>
    </source>
</evidence>
<sequence>MEFQQIKPMRKVFFVFLATMLLYVDLTAQVNTVEFGKNRVQFRKFKWQYYQSTNFNTYFYDNGKTIANFVAQVAEEELPAMEQFVEYGLQRRANIAIYNTFDELQQSNIGLNMDWQTTGGITKLVNNKMILYFDGNHEHLRKQIRQGIARILVDNLLFGDDLGEFAANQALLDLPKWLVDGYVEYAGEAWSTDLDNELKLALLSGEYKNFYQFAFEKPMLAGHAFWNYIAETYKKENVTYFLYLARVYRNLNTASQRIAKKKFKDVLKDFMDKTTEKYYADLKGRRDAPKGAATVVEEVKHNRDYFRFTANPAPRSMTYAVVEYVKGQHQVVLWENMVDRKVLLKSGVKSNENEVNPNYPLLAWNGKGTKLACIYWKEGKTHLFVYDGVVRFKRIKQVISPFEQILDFKYGLDDNTLLFSAVRNGQTDIYIYKIDSDSYEQITDDVYSDLDPSFVAFPSKTGIIFSSNRPSGSFDLKSDDTTVPNNRYNIFLADNWNRSEFRQISQLTNMQYGNARYPMQYNTSHFTFVSDQTGIANRFAGFFHTVRAGADTVFIVGDEILRNPDPLVLDSTLKAWGKNEPDSMFSFSMTNDSAYVFPITNYASNLLETKIAGDKGMISETRQQGNLKFLYRLRIDENALRRRNVNPKPTEYRKRILGQDVTRASAGHAIQLKTPGNRDTTKNDAFETGFEKEPPPTNPPATEPARAITAQDSAVAAQRIASIFDTGGEEPVGKEPILRKAKLFDYKLKFSVDNVSGGFNNDVLISRYQIYTGSLPVSMQNGSSFNGMIKASIFDLFEDIRFTGAFRLPLIGGIGSGGGASIGTGGAGVYVPVNQSLFDGGSEWFARVDYLKKRLDFSLLYYRKTEIGQVPLVNGNLLNLEAKSFTNLYQAVIKYPFDRVRSLRLSAGIRTDKVFLRTDWRQGAEISLDSPEIASQTFAVSRLEYVYDNSIQKATNIWNGLRYKIYADLNAQVNKPEEKATNTQKTGRMTTNIGFDARYYFPIYRNFIWAVRGAGDMSFGDKKILYYLGGSDGWLFPKYYPVPQPQDPAYAYQSLAVNLRGFKQNIANGNNALVINSELRFPVFSTLINRPINNAFVRNFQVIQFFDLGTAWNGEYNKLARPSLTYPSDPNLPDFTYLKSKAGGIGPFAGSYGFGVRSMLLGYFLRLDAGWEMGRIFGGKPILHFAMGVDF</sequence>
<dbReference type="Gene3D" id="2.120.10.30">
    <property type="entry name" value="TolB, C-terminal domain"/>
    <property type="match status" value="1"/>
</dbReference>
<comment type="caution">
    <text evidence="2">The sequence shown here is derived from an EMBL/GenBank/DDBJ whole genome shotgun (WGS) entry which is preliminary data.</text>
</comment>
<evidence type="ECO:0008006" key="4">
    <source>
        <dbReference type="Google" id="ProtNLM"/>
    </source>
</evidence>
<evidence type="ECO:0000313" key="2">
    <source>
        <dbReference type="EMBL" id="RZS71246.1"/>
    </source>
</evidence>
<feature type="compositionally biased region" description="Basic and acidic residues" evidence="1">
    <location>
        <begin position="679"/>
        <end position="694"/>
    </location>
</feature>
<accession>A0A4Q7MR78</accession>
<name>A0A4Q7MR78_9BACT</name>
<dbReference type="OrthoDB" id="9760276at2"/>
<keyword evidence="3" id="KW-1185">Reference proteome</keyword>
<dbReference type="SUPFAM" id="SSF82171">
    <property type="entry name" value="DPP6 N-terminal domain-like"/>
    <property type="match status" value="1"/>
</dbReference>
<dbReference type="EMBL" id="SGXA01000002">
    <property type="protein sequence ID" value="RZS71246.1"/>
    <property type="molecule type" value="Genomic_DNA"/>
</dbReference>
<reference evidence="2 3" key="1">
    <citation type="submission" date="2019-02" db="EMBL/GenBank/DDBJ databases">
        <title>Genomic Encyclopedia of Type Strains, Phase IV (KMG-IV): sequencing the most valuable type-strain genomes for metagenomic binning, comparative biology and taxonomic classification.</title>
        <authorList>
            <person name="Goeker M."/>
        </authorList>
    </citation>
    <scope>NUCLEOTIDE SEQUENCE [LARGE SCALE GENOMIC DNA]</scope>
    <source>
        <strain evidence="2 3">DSM 18116</strain>
    </source>
</reference>
<dbReference type="Gene3D" id="2.40.160.50">
    <property type="entry name" value="membrane protein fhac: a member of the omp85/tpsb transporter family"/>
    <property type="match status" value="1"/>
</dbReference>